<dbReference type="KEGG" id="pfy:PFICI_06620"/>
<evidence type="ECO:0000256" key="1">
    <source>
        <dbReference type="SAM" id="MobiDB-lite"/>
    </source>
</evidence>
<evidence type="ECO:0000313" key="3">
    <source>
        <dbReference type="Proteomes" id="UP000030651"/>
    </source>
</evidence>
<gene>
    <name evidence="2" type="ORF">PFICI_06620</name>
</gene>
<feature type="compositionally biased region" description="Polar residues" evidence="1">
    <location>
        <begin position="310"/>
        <end position="327"/>
    </location>
</feature>
<organism evidence="2 3">
    <name type="scientific">Pestalotiopsis fici (strain W106-1 / CGMCC3.15140)</name>
    <dbReference type="NCBI Taxonomy" id="1229662"/>
    <lineage>
        <taxon>Eukaryota</taxon>
        <taxon>Fungi</taxon>
        <taxon>Dikarya</taxon>
        <taxon>Ascomycota</taxon>
        <taxon>Pezizomycotina</taxon>
        <taxon>Sordariomycetes</taxon>
        <taxon>Xylariomycetidae</taxon>
        <taxon>Amphisphaeriales</taxon>
        <taxon>Sporocadaceae</taxon>
        <taxon>Pestalotiopsis</taxon>
    </lineage>
</organism>
<reference evidence="3" key="1">
    <citation type="journal article" date="2015" name="BMC Genomics">
        <title>Genomic and transcriptomic analysis of the endophytic fungus Pestalotiopsis fici reveals its lifestyle and high potential for synthesis of natural products.</title>
        <authorList>
            <person name="Wang X."/>
            <person name="Zhang X."/>
            <person name="Liu L."/>
            <person name="Xiang M."/>
            <person name="Wang W."/>
            <person name="Sun X."/>
            <person name="Che Y."/>
            <person name="Guo L."/>
            <person name="Liu G."/>
            <person name="Guo L."/>
            <person name="Wang C."/>
            <person name="Yin W.B."/>
            <person name="Stadler M."/>
            <person name="Zhang X."/>
            <person name="Liu X."/>
        </authorList>
    </citation>
    <scope>NUCLEOTIDE SEQUENCE [LARGE SCALE GENOMIC DNA]</scope>
    <source>
        <strain evidence="3">W106-1 / CGMCC3.15140</strain>
    </source>
</reference>
<dbReference type="PANTHER" id="PTHR47934">
    <property type="entry name" value="PENTATRICOPEPTIDE REPEAT-CONTAINING PROTEIN PET309, MITOCHONDRIAL"/>
    <property type="match status" value="1"/>
</dbReference>
<dbReference type="InParanoid" id="W3X672"/>
<dbReference type="GO" id="GO:0005739">
    <property type="term" value="C:mitochondrion"/>
    <property type="evidence" value="ECO:0007669"/>
    <property type="project" value="TreeGrafter"/>
</dbReference>
<evidence type="ECO:0008006" key="4">
    <source>
        <dbReference type="Google" id="ProtNLM"/>
    </source>
</evidence>
<dbReference type="InterPro" id="IPR011990">
    <property type="entry name" value="TPR-like_helical_dom_sf"/>
</dbReference>
<dbReference type="OMA" id="CLVFGHM"/>
<dbReference type="GO" id="GO:0006396">
    <property type="term" value="P:RNA processing"/>
    <property type="evidence" value="ECO:0007669"/>
    <property type="project" value="TreeGrafter"/>
</dbReference>
<dbReference type="HOGENOM" id="CLU_019319_0_0_1"/>
<keyword evidence="3" id="KW-1185">Reference proteome</keyword>
<dbReference type="STRING" id="1229662.W3X672"/>
<dbReference type="EMBL" id="KI912112">
    <property type="protein sequence ID" value="ETS81618.1"/>
    <property type="molecule type" value="Genomic_DNA"/>
</dbReference>
<dbReference type="PANTHER" id="PTHR47934:SF6">
    <property type="entry name" value="MITOCHONDRIAL GROUP I INTRON SPLICING FACTOR CCM1-RELATED"/>
    <property type="match status" value="1"/>
</dbReference>
<dbReference type="RefSeq" id="XP_007833392.1">
    <property type="nucleotide sequence ID" value="XM_007835201.1"/>
</dbReference>
<dbReference type="GeneID" id="19271633"/>
<feature type="region of interest" description="Disordered" evidence="1">
    <location>
        <begin position="307"/>
        <end position="327"/>
    </location>
</feature>
<dbReference type="eggNOG" id="ENOG502S1M2">
    <property type="taxonomic scope" value="Eukaryota"/>
</dbReference>
<dbReference type="Gene3D" id="1.25.40.10">
    <property type="entry name" value="Tetratricopeptide repeat domain"/>
    <property type="match status" value="2"/>
</dbReference>
<dbReference type="Proteomes" id="UP000030651">
    <property type="component" value="Unassembled WGS sequence"/>
</dbReference>
<name>W3X672_PESFW</name>
<sequence>MRSQLTRHVLRRLRAHQGIPPCPTTRPSLRRYPAAARIARPVQRRTFLNFFQKAPRILKEPEVEPGFESLLKYGAMKNENLRPPPREELVKGFRDFFKYKKVNNRPVNAMQARVAHHVLKHLNEPGERSAEFTLTLADLRTAQISLQQRPRDDPTELLELARALFLQIRDLAKQKVRSSRYSRGGESKSAAVELFPDIATLLRILTQHGKSLEARHHLLTSWQSLQSDTKLGYGRTKGLWIPVLRGLAQEGREEELLDFLAKMQTRSGLEFGRSVHEIMTTFYAKKDDLETMKEWFYKPIEPARADDASVSENGIAETSSTSPPTPAQQTYAEVFRCAMRNNDTEWAISEYQLLTDTLPTLSETHYAEEAVLVIYRFAVLLLGKGPEHIEHMFKSNPDPNFRPNISIVNALIEAAVEKGDPYMAERLVALVPKFDLEPDRRHYSLIMDYRMQAGDLDGAFTAYRSLQNYDNDEDDWPLLNKLIRGLCSSPSPNHDKVLDVTSYLEQLAATLEPETVVALCMTFMKNDEQYEVIDTLSLHTVHYSWSERALISKAFTGFCLDTANSTARVWDAYALLRQFFPDTALEDRVKIMDTFFDRKRADMACHVFGHMRQHSNPKYRPTIETYVRCLEGIGRSPDLEGLKLVHNMLKMDTTVQPTTQLFNALMIAYTACEEPQRAMEFWKDIDNSAEGPSYHSLEIVFRTYEITPFGDEPAKQLWEKLHKMEIEIPVNVLAAYAAVLASNSHMEEVKKIIEDMEANTGQRPDVMTLGVVYNALPNDDFKDEFEAWSKEWFPHVWAQLEKIRRRRDAEGFRTFQITRPWKA</sequence>
<dbReference type="InterPro" id="IPR051114">
    <property type="entry name" value="Mito_RNA_Proc_CCM1"/>
</dbReference>
<dbReference type="OrthoDB" id="185373at2759"/>
<dbReference type="AlphaFoldDB" id="W3X672"/>
<dbReference type="Pfam" id="PF13812">
    <property type="entry name" value="PPR_3"/>
    <property type="match status" value="1"/>
</dbReference>
<dbReference type="GO" id="GO:0007005">
    <property type="term" value="P:mitochondrion organization"/>
    <property type="evidence" value="ECO:0007669"/>
    <property type="project" value="TreeGrafter"/>
</dbReference>
<dbReference type="InterPro" id="IPR002885">
    <property type="entry name" value="PPR_rpt"/>
</dbReference>
<protein>
    <recommendedName>
        <fullName evidence="4">Complex I intermediate-associated protein 84</fullName>
    </recommendedName>
</protein>
<dbReference type="GO" id="GO:0003729">
    <property type="term" value="F:mRNA binding"/>
    <property type="evidence" value="ECO:0007669"/>
    <property type="project" value="TreeGrafter"/>
</dbReference>
<accession>W3X672</accession>
<evidence type="ECO:0000313" key="2">
    <source>
        <dbReference type="EMBL" id="ETS81618.1"/>
    </source>
</evidence>
<proteinExistence type="predicted"/>